<evidence type="ECO:0000259" key="1">
    <source>
        <dbReference type="Pfam" id="PF01755"/>
    </source>
</evidence>
<reference evidence="2 3" key="1">
    <citation type="submission" date="2016-06" db="EMBL/GenBank/DDBJ databases">
        <title>Draft genome of Moraxella nonliquefaciens CCUG 60284.</title>
        <authorList>
            <person name="Salva-Serra F."/>
            <person name="Engstrom-Jakobsson H."/>
            <person name="Thorell K."/>
            <person name="Gonzales-Siles L."/>
            <person name="Karlsson R."/>
            <person name="Boulund F."/>
            <person name="Engstrand L."/>
            <person name="Kristiansson E."/>
            <person name="Moore E."/>
        </authorList>
    </citation>
    <scope>NUCLEOTIDE SEQUENCE [LARGE SCALE GENOMIC DNA]</scope>
    <source>
        <strain evidence="2 3">CCUG 60284</strain>
    </source>
</reference>
<comment type="caution">
    <text evidence="2">The sequence shown here is derived from an EMBL/GenBank/DDBJ whole genome shotgun (WGS) entry which is preliminary data.</text>
</comment>
<dbReference type="InterPro" id="IPR002654">
    <property type="entry name" value="Glyco_trans_25"/>
</dbReference>
<accession>A0A1B8PMN6</accession>
<dbReference type="Pfam" id="PF01755">
    <property type="entry name" value="Glyco_transf_25"/>
    <property type="match status" value="1"/>
</dbReference>
<dbReference type="AlphaFoldDB" id="A0A1B8PMN6"/>
<proteinExistence type="predicted"/>
<name>A0A1B8PMN6_MORNO</name>
<gene>
    <name evidence="2" type="ORF">A9Z60_01200</name>
</gene>
<dbReference type="CDD" id="cd06532">
    <property type="entry name" value="Glyco_transf_25"/>
    <property type="match status" value="1"/>
</dbReference>
<dbReference type="EMBL" id="LZDN01000001">
    <property type="protein sequence ID" value="OBX52323.1"/>
    <property type="molecule type" value="Genomic_DNA"/>
</dbReference>
<dbReference type="RefSeq" id="WP_066890958.1">
    <property type="nucleotide sequence ID" value="NZ_LZDN01000001.1"/>
</dbReference>
<protein>
    <recommendedName>
        <fullName evidence="1">Glycosyl transferase family 25 domain-containing protein</fullName>
    </recommendedName>
</protein>
<organism evidence="2 3">
    <name type="scientific">Moraxella nonliquefaciens</name>
    <dbReference type="NCBI Taxonomy" id="478"/>
    <lineage>
        <taxon>Bacteria</taxon>
        <taxon>Pseudomonadati</taxon>
        <taxon>Pseudomonadota</taxon>
        <taxon>Gammaproteobacteria</taxon>
        <taxon>Moraxellales</taxon>
        <taxon>Moraxellaceae</taxon>
        <taxon>Moraxella</taxon>
    </lineage>
</organism>
<dbReference type="OrthoDB" id="9816113at2"/>
<evidence type="ECO:0000313" key="2">
    <source>
        <dbReference type="EMBL" id="OBX52323.1"/>
    </source>
</evidence>
<sequence>MKIYIINLEQSTDRLEYQIKQFERLGLTFERLPAVCVNDISEEFYLSHIKYGQRLMKQSEMACFLSHKKAWSLALKKNEPCVILEDDALLTHDFTDLLKDIESKNIDNQVDFINLEVQPRNKVVSHSPIYSFLNQEYHLYELFLEKNGTGGYIIYPNGAKKLLNYAQNKLGLADAFIYGCPNLKKTQIEPAILLQDVICPAYNIPFGPSPQSIIGTVNNTVQFQPNLYHKILFKKNRILTQLKLGIKTLIALSKGQKRQIMVNRDKFIPKEAKNDK</sequence>
<dbReference type="Proteomes" id="UP000092671">
    <property type="component" value="Unassembled WGS sequence"/>
</dbReference>
<evidence type="ECO:0000313" key="3">
    <source>
        <dbReference type="Proteomes" id="UP000092671"/>
    </source>
</evidence>
<feature type="domain" description="Glycosyl transferase family 25" evidence="1">
    <location>
        <begin position="2"/>
        <end position="169"/>
    </location>
</feature>